<dbReference type="InterPro" id="IPR009582">
    <property type="entry name" value="Spc2/SPCS2"/>
</dbReference>
<dbReference type="AlphaFoldDB" id="A0A218Z2E9"/>
<dbReference type="PANTHER" id="PTHR13085:SF0">
    <property type="entry name" value="SIGNAL PEPTIDASE COMPLEX SUBUNIT 2"/>
    <property type="match status" value="1"/>
</dbReference>
<evidence type="ECO:0000256" key="8">
    <source>
        <dbReference type="ARBA" id="ARBA00045608"/>
    </source>
</evidence>
<dbReference type="OrthoDB" id="29558at2759"/>
<comment type="function">
    <text evidence="8">Component of the signal peptidase complex (SPC) which catalyzes the cleavage of N-terminal signal sequences from nascent proteins as they are translocated into the lumen of the endoplasmic reticulum. Enhances the enzymatic activity of SPC and facilitates the interactions between different components of the translocation site.</text>
</comment>
<keyword evidence="7 10" id="KW-0472">Membrane</keyword>
<feature type="transmembrane region" description="Helical" evidence="10">
    <location>
        <begin position="72"/>
        <end position="93"/>
    </location>
</feature>
<evidence type="ECO:0000256" key="9">
    <source>
        <dbReference type="SAM" id="MobiDB-lite"/>
    </source>
</evidence>
<protein>
    <recommendedName>
        <fullName evidence="3">Signal peptidase complex subunit 2</fullName>
    </recommendedName>
</protein>
<comment type="caution">
    <text evidence="11">The sequence shown here is derived from an EMBL/GenBank/DDBJ whole genome shotgun (WGS) entry which is preliminary data.</text>
</comment>
<dbReference type="Proteomes" id="UP000242519">
    <property type="component" value="Unassembled WGS sequence"/>
</dbReference>
<comment type="subcellular location">
    <subcellularLocation>
        <location evidence="1">Endoplasmic reticulum membrane</location>
        <topology evidence="1">Multi-pass membrane protein</topology>
    </subcellularLocation>
</comment>
<evidence type="ECO:0000256" key="6">
    <source>
        <dbReference type="ARBA" id="ARBA00022989"/>
    </source>
</evidence>
<evidence type="ECO:0000256" key="3">
    <source>
        <dbReference type="ARBA" id="ARBA00017057"/>
    </source>
</evidence>
<dbReference type="EMBL" id="MZNU01000279">
    <property type="protein sequence ID" value="OWP01426.1"/>
    <property type="molecule type" value="Genomic_DNA"/>
</dbReference>
<evidence type="ECO:0000256" key="2">
    <source>
        <dbReference type="ARBA" id="ARBA00007324"/>
    </source>
</evidence>
<dbReference type="PANTHER" id="PTHR13085">
    <property type="entry name" value="MICROSOMAL SIGNAL PEPTIDASE 25 KDA SUBUNIT"/>
    <property type="match status" value="1"/>
</dbReference>
<keyword evidence="5" id="KW-0256">Endoplasmic reticulum</keyword>
<gene>
    <name evidence="11" type="ORF">B2J93_2836</name>
</gene>
<evidence type="ECO:0000256" key="7">
    <source>
        <dbReference type="ARBA" id="ARBA00023136"/>
    </source>
</evidence>
<dbReference type="FunCoup" id="A0A218Z2E9">
    <property type="interactions" value="61"/>
</dbReference>
<sequence length="229" mass="24897">MAVSQEKISVHSLADLKNTSDDAVPAYLNSLSFKQSHTLTDIRLALGYSAFTICAATFCWDYKLGFDSTKHYTAIAVAVYTVLNGILTLWIWGVEKGTIYIGSNASGDKIQIASKTDKHVPIYNLTVTTWKGGKGNGITRGLKKPFTNWFNKEGAFVALPFQQMLASGIEVVGKADPGKVIKPEKKVLSVQDEGKTMDDKWASLLAESSGVDVEETTPTKGKKRSKKAA</sequence>
<evidence type="ECO:0000256" key="10">
    <source>
        <dbReference type="SAM" id="Phobius"/>
    </source>
</evidence>
<reference evidence="11 12" key="1">
    <citation type="submission" date="2017-04" db="EMBL/GenBank/DDBJ databases">
        <title>Draft genome sequence of Marssonina coronaria NL1: causal agent of apple blotch.</title>
        <authorList>
            <person name="Cheng Q."/>
        </authorList>
    </citation>
    <scope>NUCLEOTIDE SEQUENCE [LARGE SCALE GENOMIC DNA]</scope>
    <source>
        <strain evidence="11 12">NL1</strain>
    </source>
</reference>
<proteinExistence type="inferred from homology"/>
<dbReference type="GO" id="GO:0005787">
    <property type="term" value="C:signal peptidase complex"/>
    <property type="evidence" value="ECO:0007669"/>
    <property type="project" value="InterPro"/>
</dbReference>
<name>A0A218Z2E9_9HELO</name>
<evidence type="ECO:0000256" key="1">
    <source>
        <dbReference type="ARBA" id="ARBA00004477"/>
    </source>
</evidence>
<evidence type="ECO:0000256" key="5">
    <source>
        <dbReference type="ARBA" id="ARBA00022824"/>
    </source>
</evidence>
<keyword evidence="12" id="KW-1185">Reference proteome</keyword>
<feature type="region of interest" description="Disordered" evidence="9">
    <location>
        <begin position="208"/>
        <end position="229"/>
    </location>
</feature>
<evidence type="ECO:0000313" key="12">
    <source>
        <dbReference type="Proteomes" id="UP000242519"/>
    </source>
</evidence>
<feature type="transmembrane region" description="Helical" evidence="10">
    <location>
        <begin position="42"/>
        <end position="60"/>
    </location>
</feature>
<dbReference type="GO" id="GO:0045047">
    <property type="term" value="P:protein targeting to ER"/>
    <property type="evidence" value="ECO:0007669"/>
    <property type="project" value="TreeGrafter"/>
</dbReference>
<evidence type="ECO:0000313" key="11">
    <source>
        <dbReference type="EMBL" id="OWP01426.1"/>
    </source>
</evidence>
<comment type="similarity">
    <text evidence="2">Belongs to the SPCS2 family.</text>
</comment>
<accession>A0A218Z2E9</accession>
<evidence type="ECO:0000256" key="4">
    <source>
        <dbReference type="ARBA" id="ARBA00022692"/>
    </source>
</evidence>
<feature type="compositionally biased region" description="Basic residues" evidence="9">
    <location>
        <begin position="220"/>
        <end position="229"/>
    </location>
</feature>
<keyword evidence="4 10" id="KW-0812">Transmembrane</keyword>
<dbReference type="STRING" id="503106.A0A218Z2E9"/>
<keyword evidence="6 10" id="KW-1133">Transmembrane helix</keyword>
<dbReference type="Pfam" id="PF06703">
    <property type="entry name" value="SPC25"/>
    <property type="match status" value="1"/>
</dbReference>
<dbReference type="InParanoid" id="A0A218Z2E9"/>
<organism evidence="11 12">
    <name type="scientific">Diplocarpon coronariae</name>
    <dbReference type="NCBI Taxonomy" id="2795749"/>
    <lineage>
        <taxon>Eukaryota</taxon>
        <taxon>Fungi</taxon>
        <taxon>Dikarya</taxon>
        <taxon>Ascomycota</taxon>
        <taxon>Pezizomycotina</taxon>
        <taxon>Leotiomycetes</taxon>
        <taxon>Helotiales</taxon>
        <taxon>Drepanopezizaceae</taxon>
        <taxon>Diplocarpon</taxon>
    </lineage>
</organism>
<dbReference type="GO" id="GO:0006465">
    <property type="term" value="P:signal peptide processing"/>
    <property type="evidence" value="ECO:0007669"/>
    <property type="project" value="InterPro"/>
</dbReference>